<dbReference type="EMBL" id="PZQS01000001">
    <property type="protein sequence ID" value="PVD38640.1"/>
    <property type="molecule type" value="Genomic_DNA"/>
</dbReference>
<feature type="region of interest" description="Disordered" evidence="13">
    <location>
        <begin position="1467"/>
        <end position="1499"/>
    </location>
</feature>
<evidence type="ECO:0000256" key="3">
    <source>
        <dbReference type="ARBA" id="ARBA00022475"/>
    </source>
</evidence>
<feature type="region of interest" description="Disordered" evidence="13">
    <location>
        <begin position="73"/>
        <end position="124"/>
    </location>
</feature>
<feature type="transmembrane region" description="Helical" evidence="14">
    <location>
        <begin position="293"/>
        <end position="312"/>
    </location>
</feature>
<feature type="transmembrane region" description="Helical" evidence="14">
    <location>
        <begin position="465"/>
        <end position="483"/>
    </location>
</feature>
<feature type="transmembrane region" description="Helical" evidence="14">
    <location>
        <begin position="1357"/>
        <end position="1375"/>
    </location>
</feature>
<feature type="transmembrane region" description="Helical" evidence="14">
    <location>
        <begin position="1404"/>
        <end position="1425"/>
    </location>
</feature>
<dbReference type="Gene3D" id="3.90.550.10">
    <property type="entry name" value="Spore Coat Polysaccharide Biosynthesis Protein SpsA, Chain A"/>
    <property type="match status" value="1"/>
</dbReference>
<dbReference type="InterPro" id="IPR004835">
    <property type="entry name" value="Chitin_synth"/>
</dbReference>
<dbReference type="PANTHER" id="PTHR22914">
    <property type="entry name" value="CHITIN SYNTHASE"/>
    <property type="match status" value="1"/>
</dbReference>
<comment type="caution">
    <text evidence="16">The sequence shown here is derived from an EMBL/GenBank/DDBJ whole genome shotgun (WGS) entry which is preliminary data.</text>
</comment>
<dbReference type="CDD" id="cd04190">
    <property type="entry name" value="Chitin_synth_C"/>
    <property type="match status" value="1"/>
</dbReference>
<feature type="transmembrane region" description="Helical" evidence="14">
    <location>
        <begin position="229"/>
        <end position="250"/>
    </location>
</feature>
<dbReference type="OrthoDB" id="370884at2759"/>
<feature type="transmembrane region" description="Helical" evidence="14">
    <location>
        <begin position="1004"/>
        <end position="1030"/>
    </location>
</feature>
<evidence type="ECO:0000256" key="12">
    <source>
        <dbReference type="ARBA" id="ARBA00048014"/>
    </source>
</evidence>
<feature type="compositionally biased region" description="Low complexity" evidence="13">
    <location>
        <begin position="1478"/>
        <end position="1492"/>
    </location>
</feature>
<feature type="transmembrane region" description="Helical" evidence="14">
    <location>
        <begin position="1128"/>
        <end position="1147"/>
    </location>
</feature>
<protein>
    <recommendedName>
        <fullName evidence="2">chitin synthase</fullName>
        <ecNumber evidence="2">2.4.1.16</ecNumber>
    </recommendedName>
</protein>
<dbReference type="Pfam" id="PF03142">
    <property type="entry name" value="Chitin_synth_2"/>
    <property type="match status" value="1"/>
</dbReference>
<keyword evidence="4" id="KW-0328">Glycosyltransferase</keyword>
<evidence type="ECO:0000256" key="11">
    <source>
        <dbReference type="ARBA" id="ARBA00046329"/>
    </source>
</evidence>
<dbReference type="GO" id="GO:0006031">
    <property type="term" value="P:chitin biosynthetic process"/>
    <property type="evidence" value="ECO:0007669"/>
    <property type="project" value="TreeGrafter"/>
</dbReference>
<keyword evidence="3" id="KW-1003">Cell membrane</keyword>
<feature type="compositionally biased region" description="Polar residues" evidence="13">
    <location>
        <begin position="1541"/>
        <end position="1550"/>
    </location>
</feature>
<evidence type="ECO:0000313" key="17">
    <source>
        <dbReference type="Proteomes" id="UP000245119"/>
    </source>
</evidence>
<dbReference type="InterPro" id="IPR055120">
    <property type="entry name" value="Chs-1/2_IV_N"/>
</dbReference>
<evidence type="ECO:0000256" key="10">
    <source>
        <dbReference type="ARBA" id="ARBA00023180"/>
    </source>
</evidence>
<evidence type="ECO:0000256" key="7">
    <source>
        <dbReference type="ARBA" id="ARBA00022989"/>
    </source>
</evidence>
<feature type="transmembrane region" description="Helical" evidence="14">
    <location>
        <begin position="1042"/>
        <end position="1063"/>
    </location>
</feature>
<keyword evidence="6 14" id="KW-0812">Transmembrane</keyword>
<sequence length="1670" mass="188895">MRTPERLRRIYGIDSDVSVKSVSGPLIHRQITLTLPKMEDELLPRRSSVPNGIINPGFEIASHMHDGAISDTSSVENFKNSDREDLDHNGDLEDFRRRTVPGRSRDGVRDSMNSLTSMSSADSRSPWKSWDVFRTFKRHKDEGLDDQTINKFRKMTKVVVGIFLTLLVLVSAFVSKSALLLITSSIYKNATLYCIELPSGREFLSCSRMPPEKVTGNVYKLSQNVQVRWIWALLLVIVAPYLMTFGKCTWRACFKKTRTPTFPAVFTVLVSETLNTIGVSLFAFQVAAAMDTIRGLVLTMGVAFLPSILKLFDKENIDGRNCFTYWVDVLAILVQASVLLLWPIKDAVLGEVTQETWSIPVSLILISCGYWENYVNKYTVLGPLGSKLRELKKLTRRMRVKIYIGVSIWKIVLTLALMSAIISDLNLQCLNVLYFGGNNGATECPHLNYPLGVSNVEAQEYFEDAFWVMLLQVVSCLLCYSFAKTACKVLLQVGSFALPLTISLPLLVGAFISECETWNGNGNGTTTALFGMPSYLYWTCDVNGASSNFLSALLTQFYVPIAVFWWLSFIWVAAHIWFPRVERLVQTERSAGFLCSPLYCSIFLEQSLILNRRRDDRDREAKTEKVQTLSLTSALFKLCLCGVQASGSLRTDVTPMIYVCATLWHETEKEMNQATIVSRLDLDQCTRKHAYLFFDVVDPDYYEFEAHFFFDDAFEPHDDDDNDYHANDFVKQIIRVIDRSASAVHRTQMKIDPPSKYPTPYGGRLEWTLPGQNKLIVHLKDKAKIRHKKRWSQVMYMYYLLGHRLVAQKLPDARRKQIIADNTFLLTLDGDVDFQPSAVQLLVDRMKKNEKVGAACGRIHPIGTGPMVWYQKFEYAVSHWLQKATEHMIGCVLCSPGCFSLFRASALMDDNVMRKYATVSGQARHYVQYDQGEDRWLCTLLLQQGYRVEYCAAADALTYCPEGFEEFFNQRRRWSPSTMANIMDLLQSWRHLIKVNENMSVLYMVYQLLLFASSMLTPATVFLLVVGAISTAFREISLMQSLFINLAPVVIFLIVCLTCRSKIQLGLAGILSIAYALVMMIVIVGLILEMKKDGICAPTTIFMIFVVGVFIISAIMHPLEFSCLFHGLLYLMAIPAMSMLLMIYSITNLNVVSWGTREVLTAAPPPDSQQARKAANNSKTRFQNLLNVFSMGKSGGQTEEDSDYGFSCGNLFKCLCCPKPAEDKSKLETSAILEKLDRLEKAMVEIKSGNKDSVSGIPSVSEDSSAEIQVKLYIFWSVNVEVLMYPDMIASEYEAEYSPNWILDSDLGSGKVRYLGTEEADSGARWSRATYTHLPDDPVKKKKMEQDLKELRNKMSLLFFLLNALFIVVISALQYTNAANDGNGLAIPLPCKNDEGQSLTLEPISLLFMATFGIALVIQFLAMFFHRMGTFLHIISSTEVNCMKLNQQEMAAMDVSDKLELVKQMQTFGDDDDDTRSDITSTSLDDSSSTTDESPKLGRRKTVLRLTRKRGRQAEQKHSNLASRFMERYLKFARDLRQARRQQTNGTALTSFERAGERNNRKRNSSRKLRKRQRAIEAIEKSDKTSVLLKAHKWQSLHRARTGQGHGNAANVDTLRKDPWVSLVNGVFSQSRTSLNTISEEEVFALYHDSGRRSPLRPDAQAEVHVGVKR</sequence>
<keyword evidence="7 14" id="KW-1133">Transmembrane helix</keyword>
<evidence type="ECO:0000256" key="13">
    <source>
        <dbReference type="SAM" id="MobiDB-lite"/>
    </source>
</evidence>
<keyword evidence="17" id="KW-1185">Reference proteome</keyword>
<evidence type="ECO:0000256" key="14">
    <source>
        <dbReference type="SAM" id="Phobius"/>
    </source>
</evidence>
<accession>A0A2T7PZ12</accession>
<feature type="region of interest" description="Disordered" evidence="13">
    <location>
        <begin position="1539"/>
        <end position="1572"/>
    </location>
</feature>
<comment type="subcellular location">
    <subcellularLocation>
        <location evidence="1">Cell membrane</location>
        <topology evidence="1">Multi-pass membrane protein</topology>
    </subcellularLocation>
</comment>
<feature type="transmembrane region" description="Helical" evidence="14">
    <location>
        <begin position="490"/>
        <end position="512"/>
    </location>
</feature>
<evidence type="ECO:0000313" key="16">
    <source>
        <dbReference type="EMBL" id="PVD38640.1"/>
    </source>
</evidence>
<dbReference type="SUPFAM" id="SSF53448">
    <property type="entry name" value="Nucleotide-diphospho-sugar transferases"/>
    <property type="match status" value="1"/>
</dbReference>
<dbReference type="InterPro" id="IPR029044">
    <property type="entry name" value="Nucleotide-diphossugar_trans"/>
</dbReference>
<feature type="compositionally biased region" description="Basic and acidic residues" evidence="13">
    <location>
        <begin position="79"/>
        <end position="109"/>
    </location>
</feature>
<keyword evidence="9 14" id="KW-0472">Membrane</keyword>
<feature type="transmembrane region" description="Helical" evidence="14">
    <location>
        <begin position="402"/>
        <end position="422"/>
    </location>
</feature>
<evidence type="ECO:0000256" key="4">
    <source>
        <dbReference type="ARBA" id="ARBA00022676"/>
    </source>
</evidence>
<comment type="similarity">
    <text evidence="11">Belongs to the chitin synthase family. Class IV subfamily.</text>
</comment>
<evidence type="ECO:0000256" key="2">
    <source>
        <dbReference type="ARBA" id="ARBA00012543"/>
    </source>
</evidence>
<proteinExistence type="inferred from homology"/>
<keyword evidence="5" id="KW-0808">Transferase</keyword>
<feature type="transmembrane region" description="Helical" evidence="14">
    <location>
        <begin position="262"/>
        <end position="287"/>
    </location>
</feature>
<dbReference type="EC" id="2.4.1.16" evidence="2"/>
<feature type="transmembrane region" description="Helical" evidence="14">
    <location>
        <begin position="557"/>
        <end position="578"/>
    </location>
</feature>
<evidence type="ECO:0000256" key="9">
    <source>
        <dbReference type="ARBA" id="ARBA00023136"/>
    </source>
</evidence>
<dbReference type="GO" id="GO:0004100">
    <property type="term" value="F:chitin synthase activity"/>
    <property type="evidence" value="ECO:0007669"/>
    <property type="project" value="UniProtKB-EC"/>
</dbReference>
<feature type="transmembrane region" description="Helical" evidence="14">
    <location>
        <begin position="1069"/>
        <end position="1088"/>
    </location>
</feature>
<gene>
    <name evidence="16" type="ORF">C0Q70_01257</name>
</gene>
<evidence type="ECO:0000256" key="5">
    <source>
        <dbReference type="ARBA" id="ARBA00022679"/>
    </source>
</evidence>
<dbReference type="FunFam" id="3.90.550.10:FF:000139">
    <property type="entry name" value="Chitin synthase 8"/>
    <property type="match status" value="1"/>
</dbReference>
<evidence type="ECO:0000256" key="1">
    <source>
        <dbReference type="ARBA" id="ARBA00004651"/>
    </source>
</evidence>
<evidence type="ECO:0000256" key="8">
    <source>
        <dbReference type="ARBA" id="ARBA00023054"/>
    </source>
</evidence>
<dbReference type="Proteomes" id="UP000245119">
    <property type="component" value="Linkage Group LG1"/>
</dbReference>
<evidence type="ECO:0000256" key="6">
    <source>
        <dbReference type="ARBA" id="ARBA00022692"/>
    </source>
</evidence>
<feature type="transmembrane region" description="Helical" evidence="14">
    <location>
        <begin position="356"/>
        <end position="375"/>
    </location>
</feature>
<feature type="transmembrane region" description="Helical" evidence="14">
    <location>
        <begin position="590"/>
        <end position="610"/>
    </location>
</feature>
<evidence type="ECO:0000259" key="15">
    <source>
        <dbReference type="Pfam" id="PF23000"/>
    </source>
</evidence>
<dbReference type="GO" id="GO:0005886">
    <property type="term" value="C:plasma membrane"/>
    <property type="evidence" value="ECO:0007669"/>
    <property type="project" value="UniProtKB-SubCell"/>
</dbReference>
<feature type="compositionally biased region" description="Polar residues" evidence="13">
    <location>
        <begin position="111"/>
        <end position="123"/>
    </location>
</feature>
<keyword evidence="10" id="KW-0325">Glycoprotein</keyword>
<comment type="catalytic activity">
    <reaction evidence="12">
        <text>[(1-&gt;4)-N-acetyl-beta-D-glucosaminyl](n) + UDP-N-acetyl-alpha-D-glucosamine = [(1-&gt;4)-N-acetyl-beta-D-glucosaminyl](n+1) + UDP + H(+)</text>
        <dbReference type="Rhea" id="RHEA:16637"/>
        <dbReference type="Rhea" id="RHEA-COMP:9593"/>
        <dbReference type="Rhea" id="RHEA-COMP:9595"/>
        <dbReference type="ChEBI" id="CHEBI:15378"/>
        <dbReference type="ChEBI" id="CHEBI:17029"/>
        <dbReference type="ChEBI" id="CHEBI:57705"/>
        <dbReference type="ChEBI" id="CHEBI:58223"/>
        <dbReference type="EC" id="2.4.1.16"/>
    </reaction>
</comment>
<feature type="compositionally biased region" description="Basic residues" evidence="13">
    <location>
        <begin position="1560"/>
        <end position="1572"/>
    </location>
</feature>
<dbReference type="PANTHER" id="PTHR22914:SF42">
    <property type="entry name" value="CHITIN SYNTHASE"/>
    <property type="match status" value="1"/>
</dbReference>
<feature type="domain" description="Chitin synthase chs-1/2 N-terminal putative transporter" evidence="15">
    <location>
        <begin position="150"/>
        <end position="422"/>
    </location>
</feature>
<feature type="transmembrane region" description="Helical" evidence="14">
    <location>
        <begin position="324"/>
        <end position="344"/>
    </location>
</feature>
<feature type="transmembrane region" description="Helical" evidence="14">
    <location>
        <begin position="158"/>
        <end position="182"/>
    </location>
</feature>
<dbReference type="Pfam" id="PF23000">
    <property type="entry name" value="ChitinSynthase_IV_N"/>
    <property type="match status" value="1"/>
</dbReference>
<organism evidence="16 17">
    <name type="scientific">Pomacea canaliculata</name>
    <name type="common">Golden apple snail</name>
    <dbReference type="NCBI Taxonomy" id="400727"/>
    <lineage>
        <taxon>Eukaryota</taxon>
        <taxon>Metazoa</taxon>
        <taxon>Spiralia</taxon>
        <taxon>Lophotrochozoa</taxon>
        <taxon>Mollusca</taxon>
        <taxon>Gastropoda</taxon>
        <taxon>Caenogastropoda</taxon>
        <taxon>Architaenioglossa</taxon>
        <taxon>Ampullarioidea</taxon>
        <taxon>Ampullariidae</taxon>
        <taxon>Pomacea</taxon>
    </lineage>
</organism>
<keyword evidence="8" id="KW-0175">Coiled coil</keyword>
<feature type="transmembrane region" description="Helical" evidence="14">
    <location>
        <begin position="1095"/>
        <end position="1116"/>
    </location>
</feature>
<reference evidence="16 17" key="1">
    <citation type="submission" date="2018-04" db="EMBL/GenBank/DDBJ databases">
        <title>The genome of golden apple snail Pomacea canaliculata provides insight into stress tolerance and invasive adaptation.</title>
        <authorList>
            <person name="Liu C."/>
            <person name="Liu B."/>
            <person name="Ren Y."/>
            <person name="Zhang Y."/>
            <person name="Wang H."/>
            <person name="Li S."/>
            <person name="Jiang F."/>
            <person name="Yin L."/>
            <person name="Zhang G."/>
            <person name="Qian W."/>
            <person name="Fan W."/>
        </authorList>
    </citation>
    <scope>NUCLEOTIDE SEQUENCE [LARGE SCALE GENOMIC DNA]</scope>
    <source>
        <strain evidence="16">SZHN2017</strain>
        <tissue evidence="16">Muscle</tissue>
    </source>
</reference>
<name>A0A2T7PZ12_POMCA</name>